<dbReference type="EMBL" id="FNCV01000001">
    <property type="protein sequence ID" value="SDG56682.1"/>
    <property type="molecule type" value="Genomic_DNA"/>
</dbReference>
<keyword evidence="2" id="KW-1185">Reference proteome</keyword>
<sequence>MVAEARVEALKSRHAELDNALTQEVGRPHPDEAMLTALKRQKLKVKDELFRLDSRG</sequence>
<name>A0A1G7VA38_9PROT</name>
<gene>
    <name evidence="1" type="ORF">SAMN05421742_101594</name>
</gene>
<protein>
    <recommendedName>
        <fullName evidence="3">DUF465 domain-containing protein</fullName>
    </recommendedName>
</protein>
<dbReference type="Pfam" id="PF04325">
    <property type="entry name" value="DUF465"/>
    <property type="match status" value="1"/>
</dbReference>
<dbReference type="Proteomes" id="UP000217076">
    <property type="component" value="Unassembled WGS sequence"/>
</dbReference>
<accession>A0A1G7VA38</accession>
<dbReference type="InterPro" id="IPR038444">
    <property type="entry name" value="DUF465_sf"/>
</dbReference>
<dbReference type="InterPro" id="IPR007420">
    <property type="entry name" value="DUF465"/>
</dbReference>
<proteinExistence type="predicted"/>
<dbReference type="OrthoDB" id="7362854at2"/>
<dbReference type="RefSeq" id="WP_092615102.1">
    <property type="nucleotide sequence ID" value="NZ_FNCV01000001.1"/>
</dbReference>
<evidence type="ECO:0008006" key="3">
    <source>
        <dbReference type="Google" id="ProtNLM"/>
    </source>
</evidence>
<organism evidence="1 2">
    <name type="scientific">Roseospirillum parvum</name>
    <dbReference type="NCBI Taxonomy" id="83401"/>
    <lineage>
        <taxon>Bacteria</taxon>
        <taxon>Pseudomonadati</taxon>
        <taxon>Pseudomonadota</taxon>
        <taxon>Alphaproteobacteria</taxon>
        <taxon>Rhodospirillales</taxon>
        <taxon>Rhodospirillaceae</taxon>
        <taxon>Roseospirillum</taxon>
    </lineage>
</organism>
<reference evidence="2" key="1">
    <citation type="submission" date="2016-10" db="EMBL/GenBank/DDBJ databases">
        <authorList>
            <person name="Varghese N."/>
            <person name="Submissions S."/>
        </authorList>
    </citation>
    <scope>NUCLEOTIDE SEQUENCE [LARGE SCALE GENOMIC DNA]</scope>
    <source>
        <strain evidence="2">930I</strain>
    </source>
</reference>
<evidence type="ECO:0000313" key="2">
    <source>
        <dbReference type="Proteomes" id="UP000217076"/>
    </source>
</evidence>
<dbReference type="Gene3D" id="6.10.280.50">
    <property type="match status" value="1"/>
</dbReference>
<evidence type="ECO:0000313" key="1">
    <source>
        <dbReference type="EMBL" id="SDG56682.1"/>
    </source>
</evidence>
<dbReference type="AlphaFoldDB" id="A0A1G7VA38"/>